<feature type="transmembrane region" description="Helical" evidence="7">
    <location>
        <begin position="443"/>
        <end position="464"/>
    </location>
</feature>
<dbReference type="PANTHER" id="PTHR43791">
    <property type="entry name" value="PERMEASE-RELATED"/>
    <property type="match status" value="1"/>
</dbReference>
<dbReference type="FunFam" id="1.20.1250.20:FF:000034">
    <property type="entry name" value="MFS general substrate transporter"/>
    <property type="match status" value="1"/>
</dbReference>
<feature type="compositionally biased region" description="Basic and acidic residues" evidence="6">
    <location>
        <begin position="1"/>
        <end position="11"/>
    </location>
</feature>
<reference evidence="9" key="1">
    <citation type="submission" date="2023-06" db="EMBL/GenBank/DDBJ databases">
        <title>Genome-scale phylogeny and comparative genomics of the fungal order Sordariales.</title>
        <authorList>
            <consortium name="Lawrence Berkeley National Laboratory"/>
            <person name="Hensen N."/>
            <person name="Bonometti L."/>
            <person name="Westerberg I."/>
            <person name="Brannstrom I.O."/>
            <person name="Guillou S."/>
            <person name="Cros-Aarteil S."/>
            <person name="Calhoun S."/>
            <person name="Haridas S."/>
            <person name="Kuo A."/>
            <person name="Mondo S."/>
            <person name="Pangilinan J."/>
            <person name="Riley R."/>
            <person name="Labutti K."/>
            <person name="Andreopoulos B."/>
            <person name="Lipzen A."/>
            <person name="Chen C."/>
            <person name="Yanf M."/>
            <person name="Daum C."/>
            <person name="Ng V."/>
            <person name="Clum A."/>
            <person name="Steindorff A."/>
            <person name="Ohm R."/>
            <person name="Martin F."/>
            <person name="Silar P."/>
            <person name="Natvig D."/>
            <person name="Lalanne C."/>
            <person name="Gautier V."/>
            <person name="Ament-Velasquez S.L."/>
            <person name="Kruys A."/>
            <person name="Hutchinson M.I."/>
            <person name="Powell A.J."/>
            <person name="Barry K."/>
            <person name="Miller A.N."/>
            <person name="Grigoriev I.V."/>
            <person name="Debuchy R."/>
            <person name="Gladieux P."/>
            <person name="Thoren M.H."/>
            <person name="Johannesson H."/>
        </authorList>
    </citation>
    <scope>NUCLEOTIDE SEQUENCE</scope>
    <source>
        <strain evidence="9">PSN4</strain>
    </source>
</reference>
<accession>A0AAJ0B2S3</accession>
<organism evidence="9 10">
    <name type="scientific">Echria macrotheca</name>
    <dbReference type="NCBI Taxonomy" id="438768"/>
    <lineage>
        <taxon>Eukaryota</taxon>
        <taxon>Fungi</taxon>
        <taxon>Dikarya</taxon>
        <taxon>Ascomycota</taxon>
        <taxon>Pezizomycotina</taxon>
        <taxon>Sordariomycetes</taxon>
        <taxon>Sordariomycetidae</taxon>
        <taxon>Sordariales</taxon>
        <taxon>Schizotheciaceae</taxon>
        <taxon>Echria</taxon>
    </lineage>
</organism>
<gene>
    <name evidence="9" type="ORF">QBC47DRAFT_394676</name>
</gene>
<dbReference type="FunFam" id="1.20.1250.20:FF:000068">
    <property type="entry name" value="MFS general substrate transporter"/>
    <property type="match status" value="1"/>
</dbReference>
<dbReference type="InterPro" id="IPR036259">
    <property type="entry name" value="MFS_trans_sf"/>
</dbReference>
<evidence type="ECO:0000256" key="1">
    <source>
        <dbReference type="ARBA" id="ARBA00004141"/>
    </source>
</evidence>
<dbReference type="EMBL" id="MU839849">
    <property type="protein sequence ID" value="KAK1750145.1"/>
    <property type="molecule type" value="Genomic_DNA"/>
</dbReference>
<feature type="transmembrane region" description="Helical" evidence="7">
    <location>
        <begin position="323"/>
        <end position="340"/>
    </location>
</feature>
<comment type="subcellular location">
    <subcellularLocation>
        <location evidence="1">Membrane</location>
        <topology evidence="1">Multi-pass membrane protein</topology>
    </subcellularLocation>
</comment>
<feature type="transmembrane region" description="Helical" evidence="7">
    <location>
        <begin position="213"/>
        <end position="235"/>
    </location>
</feature>
<feature type="transmembrane region" description="Helical" evidence="7">
    <location>
        <begin position="410"/>
        <end position="431"/>
    </location>
</feature>
<evidence type="ECO:0000256" key="3">
    <source>
        <dbReference type="ARBA" id="ARBA00022692"/>
    </source>
</evidence>
<dbReference type="Proteomes" id="UP001239445">
    <property type="component" value="Unassembled WGS sequence"/>
</dbReference>
<dbReference type="SUPFAM" id="SSF103473">
    <property type="entry name" value="MFS general substrate transporter"/>
    <property type="match status" value="1"/>
</dbReference>
<evidence type="ECO:0000256" key="6">
    <source>
        <dbReference type="SAM" id="MobiDB-lite"/>
    </source>
</evidence>
<comment type="caution">
    <text evidence="9">The sequence shown here is derived from an EMBL/GenBank/DDBJ whole genome shotgun (WGS) entry which is preliminary data.</text>
</comment>
<sequence length="499" mass="55102">MTAETEKKEVGAETPPTGAKYGTDLDPASASELEDLGPGAVNERALLRKLDWRLLPAVGILYLLSFLDRSNVGNARIEGLATDLHMTGNQYLTGLTLYFIGYVIFEIPCNIILKRTTPRFWLPTLTVLWGIVATLMGVVQNLSGFFAARFFLGVAESGLFPGVVYYFSMWYKRRERQFRVSLFFSAAALAGSFGGLLAYGIGFMRGIVWSNGWRWIFILEGLATIVVAVLAYWFIYNYPDTAEFLSEKERKFIQVRLASDSDATHDERFSWDNVVKALRDPKCWLYGLAFHTTSLPLYTFSLFLPTIINALGYSAAISQLLTVPPYAFAFVTTISVAVISERLNQRALFIAGSALFGAIGYCILLSNTTPLARPGVSYVGTFFAAGGIFPAVALSLSWPAINVSGQTKRAVANGMQISIGNLGAVLGTQLYRATDGPRFIVGHSFALGYLIANATVALILYVVLKRENKRRDAITSEVQDVGSLIDWEGDDDPRWRFQF</sequence>
<feature type="transmembrane region" description="Helical" evidence="7">
    <location>
        <begin position="54"/>
        <end position="72"/>
    </location>
</feature>
<feature type="transmembrane region" description="Helical" evidence="7">
    <location>
        <begin position="92"/>
        <end position="113"/>
    </location>
</feature>
<name>A0AAJ0B2S3_9PEZI</name>
<feature type="domain" description="Major facilitator superfamily (MFS) profile" evidence="8">
    <location>
        <begin position="54"/>
        <end position="469"/>
    </location>
</feature>
<proteinExistence type="predicted"/>
<dbReference type="Pfam" id="PF07690">
    <property type="entry name" value="MFS_1"/>
    <property type="match status" value="1"/>
</dbReference>
<feature type="transmembrane region" description="Helical" evidence="7">
    <location>
        <begin position="120"/>
        <end position="139"/>
    </location>
</feature>
<evidence type="ECO:0000256" key="5">
    <source>
        <dbReference type="ARBA" id="ARBA00023136"/>
    </source>
</evidence>
<feature type="transmembrane region" description="Helical" evidence="7">
    <location>
        <begin position="347"/>
        <end position="366"/>
    </location>
</feature>
<keyword evidence="10" id="KW-1185">Reference proteome</keyword>
<keyword evidence="5 7" id="KW-0472">Membrane</keyword>
<evidence type="ECO:0000256" key="2">
    <source>
        <dbReference type="ARBA" id="ARBA00022448"/>
    </source>
</evidence>
<dbReference type="GO" id="GO:0016020">
    <property type="term" value="C:membrane"/>
    <property type="evidence" value="ECO:0007669"/>
    <property type="project" value="UniProtKB-SubCell"/>
</dbReference>
<evidence type="ECO:0000256" key="4">
    <source>
        <dbReference type="ARBA" id="ARBA00022989"/>
    </source>
</evidence>
<evidence type="ECO:0000313" key="10">
    <source>
        <dbReference type="Proteomes" id="UP001239445"/>
    </source>
</evidence>
<feature type="transmembrane region" description="Helical" evidence="7">
    <location>
        <begin position="145"/>
        <end position="168"/>
    </location>
</feature>
<keyword evidence="3 7" id="KW-0812">Transmembrane</keyword>
<keyword evidence="2" id="KW-0813">Transport</keyword>
<evidence type="ECO:0000259" key="8">
    <source>
        <dbReference type="PROSITE" id="PS50850"/>
    </source>
</evidence>
<dbReference type="GO" id="GO:0022857">
    <property type="term" value="F:transmembrane transporter activity"/>
    <property type="evidence" value="ECO:0007669"/>
    <property type="project" value="InterPro"/>
</dbReference>
<keyword evidence="4 7" id="KW-1133">Transmembrane helix</keyword>
<dbReference type="AlphaFoldDB" id="A0AAJ0B2S3"/>
<feature type="transmembrane region" description="Helical" evidence="7">
    <location>
        <begin position="295"/>
        <end position="317"/>
    </location>
</feature>
<feature type="region of interest" description="Disordered" evidence="6">
    <location>
        <begin position="1"/>
        <end position="28"/>
    </location>
</feature>
<evidence type="ECO:0000256" key="7">
    <source>
        <dbReference type="SAM" id="Phobius"/>
    </source>
</evidence>
<evidence type="ECO:0000313" key="9">
    <source>
        <dbReference type="EMBL" id="KAK1750145.1"/>
    </source>
</evidence>
<dbReference type="Gene3D" id="1.20.1250.20">
    <property type="entry name" value="MFS general substrate transporter like domains"/>
    <property type="match status" value="2"/>
</dbReference>
<protein>
    <submittedName>
        <fullName evidence="9">Major facilitator superfamily domain-containing protein</fullName>
    </submittedName>
</protein>
<dbReference type="InterPro" id="IPR011701">
    <property type="entry name" value="MFS"/>
</dbReference>
<feature type="transmembrane region" description="Helical" evidence="7">
    <location>
        <begin position="180"/>
        <end position="201"/>
    </location>
</feature>
<dbReference type="PANTHER" id="PTHR43791:SF22">
    <property type="entry name" value="TRANSPORTER, PUTATIVE (AFU_ORTHOLOGUE AFUA_6G11320)-RELATED"/>
    <property type="match status" value="1"/>
</dbReference>
<dbReference type="InterPro" id="IPR020846">
    <property type="entry name" value="MFS_dom"/>
</dbReference>
<dbReference type="PROSITE" id="PS50850">
    <property type="entry name" value="MFS"/>
    <property type="match status" value="1"/>
</dbReference>
<feature type="transmembrane region" description="Helical" evidence="7">
    <location>
        <begin position="378"/>
        <end position="398"/>
    </location>
</feature>